<keyword evidence="4" id="KW-1185">Reference proteome</keyword>
<reference evidence="3 4" key="1">
    <citation type="submission" date="2019-03" db="EMBL/GenBank/DDBJ databases">
        <title>Genomic Encyclopedia of Type Strains, Phase IV (KMG-IV): sequencing the most valuable type-strain genomes for metagenomic binning, comparative biology and taxonomic classification.</title>
        <authorList>
            <person name="Goeker M."/>
        </authorList>
    </citation>
    <scope>NUCLEOTIDE SEQUENCE [LARGE SCALE GENOMIC DNA]</scope>
    <source>
        <strain evidence="3 4">DSM 45934</strain>
    </source>
</reference>
<feature type="compositionally biased region" description="Pro residues" evidence="1">
    <location>
        <begin position="1"/>
        <end position="24"/>
    </location>
</feature>
<accession>A0A4R2JFV0</accession>
<keyword evidence="2" id="KW-0812">Transmembrane</keyword>
<dbReference type="OrthoDB" id="4749283at2"/>
<sequence>MSTPPPLMPPGGQPGQPYGPPGQPGPGGAPYGQPQPYGPPQGQPLPPQGPPYGGPPQGPPYQGTPPGGVPQPGMPPGQPPFGPPQSFQEPPKPRRRFGVGRLVGGIVGIVVVAGGVWAFNYFTSSAAQAKVGDCAAVTGTKSKPDFKTVDCGSADANYIVGKSLSVSGDCGSKYYDEYTETERRGPSTKLCLMPNWTEGTCYNLDDAGSSVGYPKTACKTRAVKVLKILKGKADENACGNKEATGIAFPEPATTFCLQQL</sequence>
<comment type="caution">
    <text evidence="3">The sequence shown here is derived from an EMBL/GenBank/DDBJ whole genome shotgun (WGS) entry which is preliminary data.</text>
</comment>
<feature type="region of interest" description="Disordered" evidence="1">
    <location>
        <begin position="1"/>
        <end position="96"/>
    </location>
</feature>
<dbReference type="AlphaFoldDB" id="A0A4R2JFV0"/>
<evidence type="ECO:0000256" key="1">
    <source>
        <dbReference type="SAM" id="MobiDB-lite"/>
    </source>
</evidence>
<proteinExistence type="predicted"/>
<dbReference type="Proteomes" id="UP000295680">
    <property type="component" value="Unassembled WGS sequence"/>
</dbReference>
<evidence type="ECO:0000313" key="3">
    <source>
        <dbReference type="EMBL" id="TCO55179.1"/>
    </source>
</evidence>
<keyword evidence="2" id="KW-1133">Transmembrane helix</keyword>
<gene>
    <name evidence="3" type="ORF">EV192_108467</name>
</gene>
<name>A0A4R2JFV0_9PSEU</name>
<protein>
    <submittedName>
        <fullName evidence="3">Uncharacterized protein</fullName>
    </submittedName>
</protein>
<evidence type="ECO:0000313" key="4">
    <source>
        <dbReference type="Proteomes" id="UP000295680"/>
    </source>
</evidence>
<feature type="transmembrane region" description="Helical" evidence="2">
    <location>
        <begin position="102"/>
        <end position="122"/>
    </location>
</feature>
<organism evidence="3 4">
    <name type="scientific">Actinocrispum wychmicini</name>
    <dbReference type="NCBI Taxonomy" id="1213861"/>
    <lineage>
        <taxon>Bacteria</taxon>
        <taxon>Bacillati</taxon>
        <taxon>Actinomycetota</taxon>
        <taxon>Actinomycetes</taxon>
        <taxon>Pseudonocardiales</taxon>
        <taxon>Pseudonocardiaceae</taxon>
        <taxon>Actinocrispum</taxon>
    </lineage>
</organism>
<evidence type="ECO:0000256" key="2">
    <source>
        <dbReference type="SAM" id="Phobius"/>
    </source>
</evidence>
<feature type="compositionally biased region" description="Pro residues" evidence="1">
    <location>
        <begin position="36"/>
        <end position="83"/>
    </location>
</feature>
<dbReference type="RefSeq" id="WP_132122926.1">
    <property type="nucleotide sequence ID" value="NZ_SLWS01000008.1"/>
</dbReference>
<dbReference type="EMBL" id="SLWS01000008">
    <property type="protein sequence ID" value="TCO55179.1"/>
    <property type="molecule type" value="Genomic_DNA"/>
</dbReference>
<keyword evidence="2" id="KW-0472">Membrane</keyword>